<comment type="caution">
    <text evidence="2">The sequence shown here is derived from an EMBL/GenBank/DDBJ whole genome shotgun (WGS) entry which is preliminary data.</text>
</comment>
<feature type="region of interest" description="Disordered" evidence="1">
    <location>
        <begin position="56"/>
        <end position="86"/>
    </location>
</feature>
<evidence type="ECO:0000313" key="2">
    <source>
        <dbReference type="EMBL" id="GAF49161.1"/>
    </source>
</evidence>
<evidence type="ECO:0000256" key="1">
    <source>
        <dbReference type="SAM" id="MobiDB-lite"/>
    </source>
</evidence>
<proteinExistence type="predicted"/>
<sequence length="694" mass="73565">MSQFARDVVEKLQRASAAKRLVDVTETEVDDLLRAKGVSTTSTVPTPQSLQLTKVRFGGSRRPPLPATNTGPTPTPAGSPFEFDWNPGPGLNGLGSARNLRGKSTVLEVILWALRGTCGVQEDVAKYIDYVDVGFAISGAPIGVEFTVTNDQPVGKVVGGTSPVVQLASFETKSEFAAAMAEVMMPRLQLPTIPTFSSVSGAYEHAWPSYAGALAITVAGLDILIGDHKFGLPARLLQMFIGTPWATTKAQAQTARKSLDAEIAADDERAGIADASRTSHRAAAQASLDAALAALAASPDPLADLAAAEAAVANVQRLSNLIAAAVIQHADLRTRTVAMEAEKTEEQRRQHQLLEDALAVKFFNRHQPTMCPRCTSPVTNDQRKEEAAGHACSVCHEELDLDAFDADLLIASTADETTRRSAIAGAKLVADTSPGSGTDRDAPDDPVDTLTALETAIGKARAQIAAIETNLGRWRDEREQSLALATPANLNASSRRDAELAVARAQGALEALTVPSPAVATGSEHVETMRRHARILTAADDLAGERVTEGQRAALTSIADRVTVLARSFGMDALTKVEITGSPSLKAYKSGVPVNYSRITRGEQLRLKVALAVALLHTADDTGIGRHPGLLLVDSPAAEELAQENVDAMVRALADAVDAVADSQVIIATRNVDLLNDLLDDRHRRIADGDGYLW</sequence>
<name>X0QE35_RHOWR</name>
<dbReference type="OrthoDB" id="4773646at2"/>
<dbReference type="AlphaFoldDB" id="X0QE35"/>
<organism evidence="2 3">
    <name type="scientific">Rhodococcus wratislaviensis NBRC 100605</name>
    <dbReference type="NCBI Taxonomy" id="1219028"/>
    <lineage>
        <taxon>Bacteria</taxon>
        <taxon>Bacillati</taxon>
        <taxon>Actinomycetota</taxon>
        <taxon>Actinomycetes</taxon>
        <taxon>Mycobacteriales</taxon>
        <taxon>Nocardiaceae</taxon>
        <taxon>Rhodococcus</taxon>
    </lineage>
</organism>
<dbReference type="Proteomes" id="UP000019491">
    <property type="component" value="Unassembled WGS sequence"/>
</dbReference>
<dbReference type="EMBL" id="BAWF01000069">
    <property type="protein sequence ID" value="GAF49161.1"/>
    <property type="molecule type" value="Genomic_DNA"/>
</dbReference>
<evidence type="ECO:0008006" key="4">
    <source>
        <dbReference type="Google" id="ProtNLM"/>
    </source>
</evidence>
<dbReference type="RefSeq" id="WP_037240451.1">
    <property type="nucleotide sequence ID" value="NZ_BAWF01000069.1"/>
</dbReference>
<gene>
    <name evidence="2" type="ORF">RW1_069_00300</name>
</gene>
<feature type="compositionally biased region" description="Low complexity" evidence="1">
    <location>
        <begin position="67"/>
        <end position="80"/>
    </location>
</feature>
<reference evidence="2 3" key="1">
    <citation type="submission" date="2014-02" db="EMBL/GenBank/DDBJ databases">
        <title>Whole genome shotgun sequence of Rhodococcus wratislaviensis NBRC 100605.</title>
        <authorList>
            <person name="Hosoyama A."/>
            <person name="Tsuchikane K."/>
            <person name="Yoshida I."/>
            <person name="Ohji S."/>
            <person name="Ichikawa N."/>
            <person name="Yamazoe A."/>
            <person name="Fujita N."/>
        </authorList>
    </citation>
    <scope>NUCLEOTIDE SEQUENCE [LARGE SCALE GENOMIC DNA]</scope>
    <source>
        <strain evidence="2 3">NBRC 100605</strain>
    </source>
</reference>
<protein>
    <recommendedName>
        <fullName evidence="4">Rad50/SbcC-type AAA domain-containing protein</fullName>
    </recommendedName>
</protein>
<accession>X0QE35</accession>
<keyword evidence="3" id="KW-1185">Reference proteome</keyword>
<evidence type="ECO:0000313" key="3">
    <source>
        <dbReference type="Proteomes" id="UP000019491"/>
    </source>
</evidence>